<evidence type="ECO:0000256" key="8">
    <source>
        <dbReference type="ARBA" id="ARBA00023242"/>
    </source>
</evidence>
<name>A0AB34FKI2_9HYPO</name>
<gene>
    <name evidence="12" type="primary">PPP2R4</name>
    <name evidence="12" type="ORF">O9K51_08328</name>
</gene>
<evidence type="ECO:0000256" key="9">
    <source>
        <dbReference type="ARBA" id="ARBA00025287"/>
    </source>
</evidence>
<keyword evidence="7 10" id="KW-0413">Isomerase</keyword>
<keyword evidence="5 10" id="KW-0963">Cytoplasm</keyword>
<dbReference type="InterPro" id="IPR043170">
    <property type="entry name" value="PTPA_C_lid"/>
</dbReference>
<protein>
    <recommendedName>
        <fullName evidence="10">Serine/threonine-protein phosphatase 2A activator</fullName>
        <ecNumber evidence="10">5.2.1.8</ecNumber>
    </recommendedName>
    <alternativeName>
        <fullName evidence="10">Phosphotyrosyl phosphatase activator</fullName>
    </alternativeName>
</protein>
<feature type="compositionally biased region" description="Low complexity" evidence="11">
    <location>
        <begin position="147"/>
        <end position="157"/>
    </location>
</feature>
<evidence type="ECO:0000313" key="13">
    <source>
        <dbReference type="Proteomes" id="UP001163105"/>
    </source>
</evidence>
<keyword evidence="6 10" id="KW-0697">Rotamase</keyword>
<dbReference type="Pfam" id="PF03095">
    <property type="entry name" value="PTPA"/>
    <property type="match status" value="1"/>
</dbReference>
<dbReference type="FunFam" id="1.20.120.1150:FF:000003">
    <property type="entry name" value="Serine/threonine-protein phosphatase 2A activator"/>
    <property type="match status" value="1"/>
</dbReference>
<feature type="compositionally biased region" description="Polar residues" evidence="11">
    <location>
        <begin position="620"/>
        <end position="630"/>
    </location>
</feature>
<evidence type="ECO:0000256" key="10">
    <source>
        <dbReference type="RuleBase" id="RU361210"/>
    </source>
</evidence>
<dbReference type="EC" id="5.2.1.8" evidence="10"/>
<dbReference type="InterPro" id="IPR004327">
    <property type="entry name" value="Phstyr_phstse_ac"/>
</dbReference>
<dbReference type="Proteomes" id="UP001163105">
    <property type="component" value="Unassembled WGS sequence"/>
</dbReference>
<dbReference type="GO" id="GO:0000159">
    <property type="term" value="C:protein phosphatase type 2A complex"/>
    <property type="evidence" value="ECO:0007669"/>
    <property type="project" value="TreeGrafter"/>
</dbReference>
<comment type="similarity">
    <text evidence="4 10">Belongs to the PTPA-type PPIase family.</text>
</comment>
<feature type="compositionally biased region" description="Low complexity" evidence="11">
    <location>
        <begin position="225"/>
        <end position="249"/>
    </location>
</feature>
<dbReference type="AlphaFoldDB" id="A0AB34FKI2"/>
<dbReference type="InterPro" id="IPR037218">
    <property type="entry name" value="PTPA_sf"/>
</dbReference>
<dbReference type="PANTHER" id="PTHR10012">
    <property type="entry name" value="SERINE/THREONINE-PROTEIN PHOSPHATASE 2A REGULATORY SUBUNIT B"/>
    <property type="match status" value="1"/>
</dbReference>
<accession>A0AB34FKI2</accession>
<dbReference type="GO" id="GO:0005737">
    <property type="term" value="C:cytoplasm"/>
    <property type="evidence" value="ECO:0007669"/>
    <property type="project" value="UniProtKB-SubCell"/>
</dbReference>
<feature type="region of interest" description="Disordered" evidence="11">
    <location>
        <begin position="223"/>
        <end position="253"/>
    </location>
</feature>
<evidence type="ECO:0000256" key="6">
    <source>
        <dbReference type="ARBA" id="ARBA00023110"/>
    </source>
</evidence>
<keyword evidence="13" id="KW-1185">Reference proteome</keyword>
<dbReference type="CDD" id="cd04087">
    <property type="entry name" value="PTPA"/>
    <property type="match status" value="1"/>
</dbReference>
<dbReference type="GO" id="GO:0008160">
    <property type="term" value="F:protein tyrosine phosphatase activator activity"/>
    <property type="evidence" value="ECO:0007669"/>
    <property type="project" value="TreeGrafter"/>
</dbReference>
<dbReference type="GO" id="GO:0005634">
    <property type="term" value="C:nucleus"/>
    <property type="evidence" value="ECO:0007669"/>
    <property type="project" value="UniProtKB-SubCell"/>
</dbReference>
<comment type="subcellular location">
    <subcellularLocation>
        <location evidence="3 10">Cytoplasm</location>
    </subcellularLocation>
    <subcellularLocation>
        <location evidence="2">Nucleus</location>
    </subcellularLocation>
</comment>
<dbReference type="Gene3D" id="1.20.120.1150">
    <property type="match status" value="1"/>
</dbReference>
<dbReference type="SUPFAM" id="SSF140984">
    <property type="entry name" value="PTPA-like"/>
    <property type="match status" value="1"/>
</dbReference>
<evidence type="ECO:0000256" key="4">
    <source>
        <dbReference type="ARBA" id="ARBA00011019"/>
    </source>
</evidence>
<comment type="function">
    <text evidence="9">PPIases accelerate the folding of proteins. It catalyzes the cis-trans isomerization of proline imidic peptide bonds in oligopeptides. Acts as a regulatory subunit for PP2A-like phosphatases modulating their activity or substrate specificity, probably by inducing a conformational change in the catalytic subunit, a direct target of the PPIase. Can reactivate inactive phosphatase PP2A-phosphatase methylesterase complexes (PP2Ai) in presence of ATP and Mg(2+) by dissociating the inactive form from the complex.</text>
</comment>
<feature type="region of interest" description="Disordered" evidence="11">
    <location>
        <begin position="554"/>
        <end position="639"/>
    </location>
</feature>
<evidence type="ECO:0000256" key="11">
    <source>
        <dbReference type="SAM" id="MobiDB-lite"/>
    </source>
</evidence>
<dbReference type="EMBL" id="JAQHRD010000007">
    <property type="protein sequence ID" value="KAJ6438926.1"/>
    <property type="molecule type" value="Genomic_DNA"/>
</dbReference>
<feature type="region of interest" description="Disordered" evidence="11">
    <location>
        <begin position="436"/>
        <end position="457"/>
    </location>
</feature>
<evidence type="ECO:0000256" key="2">
    <source>
        <dbReference type="ARBA" id="ARBA00004123"/>
    </source>
</evidence>
<organism evidence="12 13">
    <name type="scientific">Purpureocillium lavendulum</name>
    <dbReference type="NCBI Taxonomy" id="1247861"/>
    <lineage>
        <taxon>Eukaryota</taxon>
        <taxon>Fungi</taxon>
        <taxon>Dikarya</taxon>
        <taxon>Ascomycota</taxon>
        <taxon>Pezizomycotina</taxon>
        <taxon>Sordariomycetes</taxon>
        <taxon>Hypocreomycetidae</taxon>
        <taxon>Hypocreales</taxon>
        <taxon>Ophiocordycipitaceae</taxon>
        <taxon>Purpureocillium</taxon>
    </lineage>
</organism>
<comment type="caution">
    <text evidence="12">The sequence shown here is derived from an EMBL/GenBank/DDBJ whole genome shotgun (WGS) entry which is preliminary data.</text>
</comment>
<feature type="compositionally biased region" description="Low complexity" evidence="11">
    <location>
        <begin position="574"/>
        <end position="584"/>
    </location>
</feature>
<reference evidence="12" key="1">
    <citation type="submission" date="2023-01" db="EMBL/GenBank/DDBJ databases">
        <title>The growth and conidiation of Purpureocillium lavendulum are regulated by nitrogen source and histone H3K14 acetylation.</title>
        <authorList>
            <person name="Tang P."/>
            <person name="Han J."/>
            <person name="Zhang C."/>
            <person name="Tang P."/>
            <person name="Qi F."/>
            <person name="Zhang K."/>
            <person name="Liang L."/>
        </authorList>
    </citation>
    <scope>NUCLEOTIDE SEQUENCE</scope>
    <source>
        <strain evidence="12">YMF1.00683</strain>
    </source>
</reference>
<evidence type="ECO:0000256" key="5">
    <source>
        <dbReference type="ARBA" id="ARBA00022490"/>
    </source>
</evidence>
<comment type="catalytic activity">
    <reaction evidence="1 10">
        <text>[protein]-peptidylproline (omega=180) = [protein]-peptidylproline (omega=0)</text>
        <dbReference type="Rhea" id="RHEA:16237"/>
        <dbReference type="Rhea" id="RHEA-COMP:10747"/>
        <dbReference type="Rhea" id="RHEA-COMP:10748"/>
        <dbReference type="ChEBI" id="CHEBI:83833"/>
        <dbReference type="ChEBI" id="CHEBI:83834"/>
        <dbReference type="EC" id="5.2.1.8"/>
    </reaction>
</comment>
<keyword evidence="8" id="KW-0539">Nucleus</keyword>
<evidence type="ECO:0000256" key="3">
    <source>
        <dbReference type="ARBA" id="ARBA00004496"/>
    </source>
</evidence>
<proteinExistence type="inferred from homology"/>
<evidence type="ECO:0000313" key="12">
    <source>
        <dbReference type="EMBL" id="KAJ6438926.1"/>
    </source>
</evidence>
<dbReference type="PANTHER" id="PTHR10012:SF3">
    <property type="entry name" value="SERINE_THREONINE-PROTEIN PHOSPHATASE 2A ACTIVATOR 1"/>
    <property type="match status" value="1"/>
</dbReference>
<dbReference type="GO" id="GO:0007052">
    <property type="term" value="P:mitotic spindle organization"/>
    <property type="evidence" value="ECO:0007669"/>
    <property type="project" value="TreeGrafter"/>
</dbReference>
<feature type="region of interest" description="Disordered" evidence="11">
    <location>
        <begin position="147"/>
        <end position="166"/>
    </location>
</feature>
<evidence type="ECO:0000256" key="1">
    <source>
        <dbReference type="ARBA" id="ARBA00000971"/>
    </source>
</evidence>
<dbReference type="GO" id="GO:0003755">
    <property type="term" value="F:peptidyl-prolyl cis-trans isomerase activity"/>
    <property type="evidence" value="ECO:0007669"/>
    <property type="project" value="UniProtKB-KW"/>
</dbReference>
<evidence type="ECO:0000256" key="7">
    <source>
        <dbReference type="ARBA" id="ARBA00023235"/>
    </source>
</evidence>
<sequence>MGPRYVWVNFDVDIISIGKTAFARLEPERQLIRWLRFERADLAKFFVGDYLRLERFDSLRGMQVVDEFMGNGPTGHWRSLWDILNWPCPREKITFIHPHTGEERPPPTFILFSVPVTDQLRSLEINDAHSIEAFAASLTDAARNQTTMASAAGATPPSASPSPLPLPTLQRIDASAPPAFVKPVKRINEGPDVARFLASLAYRDIGVFILQLNRALCPRLPEDAPAPTSSSSSTSAAGTSTSTSRPAAARVFPLVPDSPTSVPSIRALQTLLADINALVAQAPPDPGPRRFGNVSFRTWHALVEERLDGLLRAGLLGEALDVSGGAARDEVGSYLLGAFGSPQRLDYGTGHELSFVAFVGCLWKLGFFQDGNSEDGAIEREIVLNVIEPYLRVVRKLILTYNLEPAGSHGVWGLDDHAFVPYIFGSAQLTRPVRASSADPMPLEGSVPGAPKPSDVTNRAVVDDQRRSNMYFSAVGFINDVKTGPFWEHSPILFDVSGIRDGWGKINKGMIKMFNAEVLSKFPVVQHFPFGSLFSWDLDPDAAAPQQSVHMANQPMASAAASGNAPMPPPPPTTGTAAPWAQATRMPPASAPGIPYTRTNPPGPRSGTLGMRPPPGNKPDPSSTAAQITVTKAPWARDA</sequence>
<feature type="compositionally biased region" description="Low complexity" evidence="11">
    <location>
        <begin position="554"/>
        <end position="565"/>
    </location>
</feature>